<protein>
    <submittedName>
        <fullName evidence="2">Uncharacterized protein</fullName>
    </submittedName>
</protein>
<proteinExistence type="predicted"/>
<name>A0A9Q1FYZ2_SYNKA</name>
<accession>A0A9Q1FYZ2</accession>
<evidence type="ECO:0000313" key="3">
    <source>
        <dbReference type="Proteomes" id="UP001152622"/>
    </source>
</evidence>
<feature type="compositionally biased region" description="Polar residues" evidence="1">
    <location>
        <begin position="22"/>
        <end position="35"/>
    </location>
</feature>
<organism evidence="2 3">
    <name type="scientific">Synaphobranchus kaupii</name>
    <name type="common">Kaup's arrowtooth eel</name>
    <dbReference type="NCBI Taxonomy" id="118154"/>
    <lineage>
        <taxon>Eukaryota</taxon>
        <taxon>Metazoa</taxon>
        <taxon>Chordata</taxon>
        <taxon>Craniata</taxon>
        <taxon>Vertebrata</taxon>
        <taxon>Euteleostomi</taxon>
        <taxon>Actinopterygii</taxon>
        <taxon>Neopterygii</taxon>
        <taxon>Teleostei</taxon>
        <taxon>Anguilliformes</taxon>
        <taxon>Synaphobranchidae</taxon>
        <taxon>Synaphobranchus</taxon>
    </lineage>
</organism>
<dbReference type="EMBL" id="JAINUF010000003">
    <property type="protein sequence ID" value="KAJ8369967.1"/>
    <property type="molecule type" value="Genomic_DNA"/>
</dbReference>
<feature type="region of interest" description="Disordered" evidence="1">
    <location>
        <begin position="1"/>
        <end position="105"/>
    </location>
</feature>
<dbReference type="AlphaFoldDB" id="A0A9Q1FYZ2"/>
<evidence type="ECO:0000313" key="2">
    <source>
        <dbReference type="EMBL" id="KAJ8369967.1"/>
    </source>
</evidence>
<feature type="compositionally biased region" description="Acidic residues" evidence="1">
    <location>
        <begin position="78"/>
        <end position="88"/>
    </location>
</feature>
<feature type="compositionally biased region" description="Low complexity" evidence="1">
    <location>
        <begin position="1"/>
        <end position="11"/>
    </location>
</feature>
<comment type="caution">
    <text evidence="2">The sequence shown here is derived from an EMBL/GenBank/DDBJ whole genome shotgun (WGS) entry which is preliminary data.</text>
</comment>
<keyword evidence="3" id="KW-1185">Reference proteome</keyword>
<gene>
    <name evidence="2" type="ORF">SKAU_G00099950</name>
</gene>
<reference evidence="2" key="1">
    <citation type="journal article" date="2023" name="Science">
        <title>Genome structures resolve the early diversification of teleost fishes.</title>
        <authorList>
            <person name="Parey E."/>
            <person name="Louis A."/>
            <person name="Montfort J."/>
            <person name="Bouchez O."/>
            <person name="Roques C."/>
            <person name="Iampietro C."/>
            <person name="Lluch J."/>
            <person name="Castinel A."/>
            <person name="Donnadieu C."/>
            <person name="Desvignes T."/>
            <person name="Floi Bucao C."/>
            <person name="Jouanno E."/>
            <person name="Wen M."/>
            <person name="Mejri S."/>
            <person name="Dirks R."/>
            <person name="Jansen H."/>
            <person name="Henkel C."/>
            <person name="Chen W.J."/>
            <person name="Zahm M."/>
            <person name="Cabau C."/>
            <person name="Klopp C."/>
            <person name="Thompson A.W."/>
            <person name="Robinson-Rechavi M."/>
            <person name="Braasch I."/>
            <person name="Lecointre G."/>
            <person name="Bobe J."/>
            <person name="Postlethwait J.H."/>
            <person name="Berthelot C."/>
            <person name="Roest Crollius H."/>
            <person name="Guiguen Y."/>
        </authorList>
    </citation>
    <scope>NUCLEOTIDE SEQUENCE</scope>
    <source>
        <strain evidence="2">WJC10195</strain>
    </source>
</reference>
<feature type="compositionally biased region" description="Basic and acidic residues" evidence="1">
    <location>
        <begin position="36"/>
        <end position="49"/>
    </location>
</feature>
<dbReference type="Proteomes" id="UP001152622">
    <property type="component" value="Chromosome 3"/>
</dbReference>
<feature type="compositionally biased region" description="Polar residues" evidence="1">
    <location>
        <begin position="66"/>
        <end position="76"/>
    </location>
</feature>
<evidence type="ECO:0000256" key="1">
    <source>
        <dbReference type="SAM" id="MobiDB-lite"/>
    </source>
</evidence>
<sequence length="105" mass="10905">MQGLAADSAAHPEADAGEGGSEQAQRTEAQGSQDGNDGRNLAEDGKGESRAVPADVAAGKKAALSEQPTPVESGVNSEAEDMDDDSDSDSLRGQTRSLIYTRWTR</sequence>